<organism evidence="1 2">
    <name type="scientific">Arachis hypogaea</name>
    <name type="common">Peanut</name>
    <dbReference type="NCBI Taxonomy" id="3818"/>
    <lineage>
        <taxon>Eukaryota</taxon>
        <taxon>Viridiplantae</taxon>
        <taxon>Streptophyta</taxon>
        <taxon>Embryophyta</taxon>
        <taxon>Tracheophyta</taxon>
        <taxon>Spermatophyta</taxon>
        <taxon>Magnoliopsida</taxon>
        <taxon>eudicotyledons</taxon>
        <taxon>Gunneridae</taxon>
        <taxon>Pentapetalae</taxon>
        <taxon>rosids</taxon>
        <taxon>fabids</taxon>
        <taxon>Fabales</taxon>
        <taxon>Fabaceae</taxon>
        <taxon>Papilionoideae</taxon>
        <taxon>50 kb inversion clade</taxon>
        <taxon>dalbergioids sensu lato</taxon>
        <taxon>Dalbergieae</taxon>
        <taxon>Pterocarpus clade</taxon>
        <taxon>Arachis</taxon>
    </lineage>
</organism>
<dbReference type="AlphaFoldDB" id="A0A445BS46"/>
<sequence>MCFGRKETLASVQRIDDKRLCLMSIMSYSVQASYLAKRAMDHNMCILVRWVYIHMRDYHDMTLFSDPICILHLSTHILSAMRFHFLSYFVFSSGVNGQNLMIIHTKFSTAVSRTLKPIKRSFRSPVCSPPTWEQRLHLKPPKGRNQC</sequence>
<keyword evidence="2" id="KW-1185">Reference proteome</keyword>
<evidence type="ECO:0000313" key="1">
    <source>
        <dbReference type="EMBL" id="RYR41451.1"/>
    </source>
</evidence>
<comment type="caution">
    <text evidence="1">The sequence shown here is derived from an EMBL/GenBank/DDBJ whole genome shotgun (WGS) entry which is preliminary data.</text>
</comment>
<gene>
    <name evidence="1" type="ORF">Ahy_A08g037847</name>
</gene>
<reference evidence="1 2" key="1">
    <citation type="submission" date="2019-01" db="EMBL/GenBank/DDBJ databases">
        <title>Sequencing of cultivated peanut Arachis hypogaea provides insights into genome evolution and oil improvement.</title>
        <authorList>
            <person name="Chen X."/>
        </authorList>
    </citation>
    <scope>NUCLEOTIDE SEQUENCE [LARGE SCALE GENOMIC DNA]</scope>
    <source>
        <strain evidence="2">cv. Fuhuasheng</strain>
        <tissue evidence="1">Leaves</tissue>
    </source>
</reference>
<name>A0A445BS46_ARAHY</name>
<dbReference type="Proteomes" id="UP000289738">
    <property type="component" value="Chromosome A08"/>
</dbReference>
<dbReference type="EMBL" id="SDMP01000008">
    <property type="protein sequence ID" value="RYR41451.1"/>
    <property type="molecule type" value="Genomic_DNA"/>
</dbReference>
<evidence type="ECO:0000313" key="2">
    <source>
        <dbReference type="Proteomes" id="UP000289738"/>
    </source>
</evidence>
<proteinExistence type="predicted"/>
<protein>
    <submittedName>
        <fullName evidence="1">Uncharacterized protein</fullName>
    </submittedName>
</protein>
<accession>A0A445BS46</accession>